<dbReference type="InterPro" id="IPR002178">
    <property type="entry name" value="PTS_EIIA_type-2_dom"/>
</dbReference>
<evidence type="ECO:0000313" key="3">
    <source>
        <dbReference type="Proteomes" id="UP000236220"/>
    </source>
</evidence>
<comment type="caution">
    <text evidence="2">The sequence shown here is derived from an EMBL/GenBank/DDBJ whole genome shotgun (WGS) entry which is preliminary data.</text>
</comment>
<evidence type="ECO:0000313" key="2">
    <source>
        <dbReference type="EMBL" id="PNS09371.1"/>
    </source>
</evidence>
<dbReference type="PROSITE" id="PS00372">
    <property type="entry name" value="PTS_EIIA_TYPE_2_HIS"/>
    <property type="match status" value="1"/>
</dbReference>
<dbReference type="Pfam" id="PF00359">
    <property type="entry name" value="PTS_EIIA_2"/>
    <property type="match status" value="1"/>
</dbReference>
<dbReference type="PROSITE" id="PS51094">
    <property type="entry name" value="PTS_EIIA_TYPE_2"/>
    <property type="match status" value="1"/>
</dbReference>
<protein>
    <submittedName>
        <fullName evidence="2">Phosphotransferase system mannitol/fructose-specific IIA domain (Ntr-type)</fullName>
    </submittedName>
</protein>
<feature type="domain" description="PTS EIIA type-2" evidence="1">
    <location>
        <begin position="1"/>
        <end position="139"/>
    </location>
</feature>
<name>A0A2K1Q304_9GAMM</name>
<dbReference type="PANTHER" id="PTHR47738">
    <property type="entry name" value="PTS SYSTEM FRUCTOSE-LIKE EIIA COMPONENT-RELATED"/>
    <property type="match status" value="1"/>
</dbReference>
<evidence type="ECO:0000259" key="1">
    <source>
        <dbReference type="PROSITE" id="PS51094"/>
    </source>
</evidence>
<dbReference type="CDD" id="cd00211">
    <property type="entry name" value="PTS_IIA_fru"/>
    <property type="match status" value="1"/>
</dbReference>
<keyword evidence="2" id="KW-0808">Transferase</keyword>
<dbReference type="Gene3D" id="3.40.930.10">
    <property type="entry name" value="Mannitol-specific EII, Chain A"/>
    <property type="match status" value="1"/>
</dbReference>
<keyword evidence="3" id="KW-1185">Reference proteome</keyword>
<gene>
    <name evidence="2" type="ORF">Lysil_1000</name>
</gene>
<dbReference type="PANTHER" id="PTHR47738:SF1">
    <property type="entry name" value="NITROGEN REGULATORY PROTEIN"/>
    <property type="match status" value="1"/>
</dbReference>
<dbReference type="EMBL" id="NPZB01000001">
    <property type="protein sequence ID" value="PNS09371.1"/>
    <property type="molecule type" value="Genomic_DNA"/>
</dbReference>
<organism evidence="2 3">
    <name type="scientific">Solilutibacter silvestris</name>
    <dbReference type="NCBI Taxonomy" id="1645665"/>
    <lineage>
        <taxon>Bacteria</taxon>
        <taxon>Pseudomonadati</taxon>
        <taxon>Pseudomonadota</taxon>
        <taxon>Gammaproteobacteria</taxon>
        <taxon>Lysobacterales</taxon>
        <taxon>Lysobacteraceae</taxon>
        <taxon>Solilutibacter</taxon>
    </lineage>
</organism>
<dbReference type="InterPro" id="IPR016152">
    <property type="entry name" value="PTrfase/Anion_transptr"/>
</dbReference>
<proteinExistence type="predicted"/>
<dbReference type="InterPro" id="IPR051541">
    <property type="entry name" value="PTS_SugarTrans_NitroReg"/>
</dbReference>
<dbReference type="Proteomes" id="UP000236220">
    <property type="component" value="Unassembled WGS sequence"/>
</dbReference>
<dbReference type="SUPFAM" id="SSF55804">
    <property type="entry name" value="Phoshotransferase/anion transport protein"/>
    <property type="match status" value="1"/>
</dbReference>
<dbReference type="AlphaFoldDB" id="A0A2K1Q304"/>
<reference evidence="2 3" key="1">
    <citation type="submission" date="2017-08" db="EMBL/GenBank/DDBJ databases">
        <title>Lysobacter sylvestris genome.</title>
        <authorList>
            <person name="Zhang D.-C."/>
            <person name="Albuquerque L."/>
            <person name="Franca L."/>
            <person name="Froufe H.J.C."/>
            <person name="Barroso C."/>
            <person name="Egas C."/>
            <person name="Da Costa M."/>
            <person name="Margesin R."/>
        </authorList>
    </citation>
    <scope>NUCLEOTIDE SEQUENCE [LARGE SCALE GENOMIC DNA]</scope>
    <source>
        <strain evidence="2 3">AM20-91</strain>
    </source>
</reference>
<dbReference type="GO" id="GO:0016740">
    <property type="term" value="F:transferase activity"/>
    <property type="evidence" value="ECO:0007669"/>
    <property type="project" value="UniProtKB-KW"/>
</dbReference>
<dbReference type="OrthoDB" id="95460at2"/>
<sequence>MPIAPLLRRERVSTSERALDCPDALAAVAALLGDAGAFDALRQREQMGSTAIGHGIAIPHGRVAGLREPSGAFLRLAKPAHFGEQEVDLIFALLMPAENPQLHLHALADVAALFSDEHFRERLRAAPDDDALFQLLSDGATP</sequence>
<accession>A0A2K1Q304</accession>
<dbReference type="GO" id="GO:0030295">
    <property type="term" value="F:protein kinase activator activity"/>
    <property type="evidence" value="ECO:0007669"/>
    <property type="project" value="TreeGrafter"/>
</dbReference>
<dbReference type="RefSeq" id="WP_103074427.1">
    <property type="nucleotide sequence ID" value="NZ_NPZB01000001.1"/>
</dbReference>